<dbReference type="SMART" id="SM00428">
    <property type="entry name" value="H3"/>
    <property type="match status" value="1"/>
</dbReference>
<dbReference type="InterPro" id="IPR007125">
    <property type="entry name" value="H2A/H2B/H3"/>
</dbReference>
<accession>A0AAE1HCH8</accession>
<evidence type="ECO:0000256" key="12">
    <source>
        <dbReference type="ARBA" id="ARBA00023242"/>
    </source>
</evidence>
<dbReference type="CDD" id="cd22911">
    <property type="entry name" value="HFD_H3"/>
    <property type="match status" value="1"/>
</dbReference>
<comment type="function">
    <text evidence="14">Component of the MICOS complex, a large protein complex of the mitochondrial inner membrane that plays crucial roles in the maintenance of crista junctions, inner membrane architecture, and formation of contact sites to the outer membrane.</text>
</comment>
<dbReference type="GO" id="GO:0005634">
    <property type="term" value="C:nucleus"/>
    <property type="evidence" value="ECO:0007669"/>
    <property type="project" value="UniProtKB-SubCell"/>
</dbReference>
<dbReference type="GO" id="GO:0000786">
    <property type="term" value="C:nucleosome"/>
    <property type="evidence" value="ECO:0007669"/>
    <property type="project" value="UniProtKB-KW"/>
</dbReference>
<comment type="similarity">
    <text evidence="3">Belongs to the histone H3 family.</text>
</comment>
<keyword evidence="7 14" id="KW-0999">Mitochondrion inner membrane</keyword>
<evidence type="ECO:0000313" key="19">
    <source>
        <dbReference type="Proteomes" id="UP001219518"/>
    </source>
</evidence>
<reference evidence="18" key="2">
    <citation type="journal article" date="2023" name="BMC Genomics">
        <title>Pest status, molecular evolution, and epigenetic factors derived from the genome assembly of Frankliniella fusca, a thysanopteran phytovirus vector.</title>
        <authorList>
            <person name="Catto M.A."/>
            <person name="Labadie P.E."/>
            <person name="Jacobson A.L."/>
            <person name="Kennedy G.G."/>
            <person name="Srinivasan R."/>
            <person name="Hunt B.G."/>
        </authorList>
    </citation>
    <scope>NUCLEOTIDE SEQUENCE</scope>
    <source>
        <strain evidence="18">PL_HMW_Pooled</strain>
    </source>
</reference>
<comment type="similarity">
    <text evidence="4 14">Belongs to the MICOS complex subunit Mic60 family.</text>
</comment>
<dbReference type="PANTHER" id="PTHR15415">
    <property type="entry name" value="MITOFILIN"/>
    <property type="match status" value="1"/>
</dbReference>
<dbReference type="SUPFAM" id="SSF47113">
    <property type="entry name" value="Histone-fold"/>
    <property type="match status" value="1"/>
</dbReference>
<evidence type="ECO:0000256" key="2">
    <source>
        <dbReference type="ARBA" id="ARBA00004286"/>
    </source>
</evidence>
<proteinExistence type="inferred from homology"/>
<keyword evidence="11" id="KW-0472">Membrane</keyword>
<comment type="subcellular location">
    <subcellularLocation>
        <location evidence="2">Chromosome</location>
    </subcellularLocation>
    <subcellularLocation>
        <location evidence="14">Mitochondrion inner membrane</location>
        <topology evidence="14">Single-pass membrane protein</topology>
    </subcellularLocation>
    <subcellularLocation>
        <location evidence="1">Nucleus</location>
    </subcellularLocation>
</comment>
<evidence type="ECO:0000256" key="7">
    <source>
        <dbReference type="ARBA" id="ARBA00022792"/>
    </source>
</evidence>
<evidence type="ECO:0000256" key="5">
    <source>
        <dbReference type="ARBA" id="ARBA00022454"/>
    </source>
</evidence>
<feature type="coiled-coil region" evidence="15">
    <location>
        <begin position="527"/>
        <end position="590"/>
    </location>
</feature>
<feature type="region of interest" description="Disordered" evidence="16">
    <location>
        <begin position="1"/>
        <end position="69"/>
    </location>
</feature>
<evidence type="ECO:0000256" key="1">
    <source>
        <dbReference type="ARBA" id="ARBA00004123"/>
    </source>
</evidence>
<evidence type="ECO:0000256" key="3">
    <source>
        <dbReference type="ARBA" id="ARBA00010343"/>
    </source>
</evidence>
<evidence type="ECO:0000256" key="16">
    <source>
        <dbReference type="SAM" id="MobiDB-lite"/>
    </source>
</evidence>
<evidence type="ECO:0000259" key="17">
    <source>
        <dbReference type="Pfam" id="PF00125"/>
    </source>
</evidence>
<keyword evidence="6 14" id="KW-0812">Transmembrane</keyword>
<evidence type="ECO:0000256" key="6">
    <source>
        <dbReference type="ARBA" id="ARBA00022692"/>
    </source>
</evidence>
<dbReference type="EMBL" id="JAHWGI010000960">
    <property type="protein sequence ID" value="KAK3918730.1"/>
    <property type="molecule type" value="Genomic_DNA"/>
</dbReference>
<sequence>MRRKMPSSKRRKSVSPPRKVPSSPRRPNQPPPSSQTKRKSSSNTTKSPRKSLQNTTADVSRRTRRFKNGTKALREIRALQRTTRLLIPKASFCRVVKEIMNSFAYHDLRIQSTALEALQEAAEMYMIQFFEDSLLCCLHAKRVTLMPKDCHLMRRLRGPNELGILHKSCGPQTQIRHSSSSGATRKGGFGIFKILTGLTAVTGGTLSYAKHDPEFRVWLNTQVPYSSDAINILFQEDHTFSERLDNFLESIQSWFGGWFPSTEPQPPKNVDIAPVIKKEVVPYTAPISAVTPLLHGEISPDSNPCDPPQKPWKEIRILAPHENVKTISTIDKPKKEDKKSEDPKVVTPLKLADLEREITRNTTVAVETYNKAVNAIREQARFVQELVTSDLNRLPPQLWPTLKQKSEVLESLLTTAEENAKTAHQKMKELERLLVSGEVEAPASVKEHLQRNILRMKNDIEKACQDTEDEKFNTNVTKGLWPRVQEARKYWQDELEVLFPGLNLDSQNVSAMADEIGQFVLYSYINVQYFQKELAKLEASSMNAEKKLRDAIEQSSKSNDSSALVKAAVEVELENERRELDIQYQRKSMELRAACEQEIRKQLRIQTEIQADHLKDSIKLREMEIERTHRRELGKVLTEENTKYQMILAALLGRMRGIHQGLQDFVQVDKSAQEAQDLWIACQILYRNIQSPNGVQPLTNEINSIKKIAESDELVNAVVKTLPPEVTSRGVYSPRVLRERFLKVEKAARTLAAVPEDGGALPLYLLSWVQSILMWSDSELITKEELEDLPTAHEHLNNYDLLCRARFWVDRGDLAQALRYMNLLNGASKSIAKDWMKEVRIFLECQQAATVLVTHASAKGLMYS</sequence>
<evidence type="ECO:0000256" key="11">
    <source>
        <dbReference type="ARBA" id="ARBA00023136"/>
    </source>
</evidence>
<comment type="subunit">
    <text evidence="14">Component of the mitochondrial contact site and cristae organizing system (MICOS) complex.</text>
</comment>
<dbReference type="GO" id="GO:0046982">
    <property type="term" value="F:protein heterodimerization activity"/>
    <property type="evidence" value="ECO:0007669"/>
    <property type="project" value="InterPro"/>
</dbReference>
<name>A0AAE1HCH8_9NEOP</name>
<dbReference type="Pfam" id="PF00125">
    <property type="entry name" value="Histone"/>
    <property type="match status" value="1"/>
</dbReference>
<gene>
    <name evidence="18" type="ORF">KUF71_007977</name>
</gene>
<evidence type="ECO:0000256" key="8">
    <source>
        <dbReference type="ARBA" id="ARBA00022989"/>
    </source>
</evidence>
<keyword evidence="5" id="KW-0158">Chromosome</keyword>
<evidence type="ECO:0000256" key="9">
    <source>
        <dbReference type="ARBA" id="ARBA00023125"/>
    </source>
</evidence>
<organism evidence="18 19">
    <name type="scientific">Frankliniella fusca</name>
    <dbReference type="NCBI Taxonomy" id="407009"/>
    <lineage>
        <taxon>Eukaryota</taxon>
        <taxon>Metazoa</taxon>
        <taxon>Ecdysozoa</taxon>
        <taxon>Arthropoda</taxon>
        <taxon>Hexapoda</taxon>
        <taxon>Insecta</taxon>
        <taxon>Pterygota</taxon>
        <taxon>Neoptera</taxon>
        <taxon>Paraneoptera</taxon>
        <taxon>Thysanoptera</taxon>
        <taxon>Terebrantia</taxon>
        <taxon>Thripoidea</taxon>
        <taxon>Thripidae</taxon>
        <taxon>Frankliniella</taxon>
    </lineage>
</organism>
<evidence type="ECO:0000256" key="14">
    <source>
        <dbReference type="RuleBase" id="RU363000"/>
    </source>
</evidence>
<feature type="compositionally biased region" description="Low complexity" evidence="16">
    <location>
        <begin position="14"/>
        <end position="26"/>
    </location>
</feature>
<keyword evidence="12" id="KW-0539">Nucleus</keyword>
<feature type="compositionally biased region" description="Basic residues" evidence="16">
    <location>
        <begin position="1"/>
        <end position="13"/>
    </location>
</feature>
<dbReference type="FunFam" id="1.10.20.10:FF:000085">
    <property type="entry name" value="Histone H3.2"/>
    <property type="match status" value="1"/>
</dbReference>
<feature type="coiled-coil region" evidence="15">
    <location>
        <begin position="413"/>
        <end position="466"/>
    </location>
</feature>
<dbReference type="InterPro" id="IPR009072">
    <property type="entry name" value="Histone-fold"/>
</dbReference>
<evidence type="ECO:0000256" key="10">
    <source>
        <dbReference type="ARBA" id="ARBA00023128"/>
    </source>
</evidence>
<feature type="domain" description="Core Histone H2A/H2B/H3" evidence="17">
    <location>
        <begin position="69"/>
        <end position="156"/>
    </location>
</feature>
<dbReference type="PANTHER" id="PTHR15415:SF7">
    <property type="entry name" value="MICOS COMPLEX SUBUNIT MIC60"/>
    <property type="match status" value="1"/>
</dbReference>
<evidence type="ECO:0000313" key="18">
    <source>
        <dbReference type="EMBL" id="KAK3918730.1"/>
    </source>
</evidence>
<keyword evidence="9" id="KW-0238">DNA-binding</keyword>
<dbReference type="GO" id="GO:0003677">
    <property type="term" value="F:DNA binding"/>
    <property type="evidence" value="ECO:0007669"/>
    <property type="project" value="UniProtKB-KW"/>
</dbReference>
<keyword evidence="13" id="KW-0544">Nucleosome core</keyword>
<dbReference type="InterPro" id="IPR019133">
    <property type="entry name" value="MIC60"/>
</dbReference>
<reference evidence="18" key="1">
    <citation type="submission" date="2021-07" db="EMBL/GenBank/DDBJ databases">
        <authorList>
            <person name="Catto M.A."/>
            <person name="Jacobson A."/>
            <person name="Kennedy G."/>
            <person name="Labadie P."/>
            <person name="Hunt B.G."/>
            <person name="Srinivasan R."/>
        </authorList>
    </citation>
    <scope>NUCLEOTIDE SEQUENCE</scope>
    <source>
        <strain evidence="18">PL_HMW_Pooled</strain>
        <tissue evidence="18">Head</tissue>
    </source>
</reference>
<dbReference type="AlphaFoldDB" id="A0AAE1HCH8"/>
<keyword evidence="15" id="KW-0175">Coiled coil</keyword>
<dbReference type="PRINTS" id="PR00622">
    <property type="entry name" value="HISTONEH3"/>
</dbReference>
<dbReference type="InterPro" id="IPR000164">
    <property type="entry name" value="Histone_H3/CENP-A"/>
</dbReference>
<dbReference type="Gene3D" id="1.10.20.10">
    <property type="entry name" value="Histone, subunit A"/>
    <property type="match status" value="1"/>
</dbReference>
<evidence type="ECO:0000256" key="13">
    <source>
        <dbReference type="ARBA" id="ARBA00023269"/>
    </source>
</evidence>
<keyword evidence="8" id="KW-1133">Transmembrane helix</keyword>
<keyword evidence="19" id="KW-1185">Reference proteome</keyword>
<dbReference type="GO" id="GO:0042407">
    <property type="term" value="P:cristae formation"/>
    <property type="evidence" value="ECO:0007669"/>
    <property type="project" value="TreeGrafter"/>
</dbReference>
<dbReference type="Proteomes" id="UP001219518">
    <property type="component" value="Unassembled WGS sequence"/>
</dbReference>
<dbReference type="Pfam" id="PF09731">
    <property type="entry name" value="Mitofilin"/>
    <property type="match status" value="1"/>
</dbReference>
<evidence type="ECO:0000256" key="15">
    <source>
        <dbReference type="SAM" id="Coils"/>
    </source>
</evidence>
<dbReference type="GO" id="GO:0061617">
    <property type="term" value="C:MICOS complex"/>
    <property type="evidence" value="ECO:0007669"/>
    <property type="project" value="TreeGrafter"/>
</dbReference>
<evidence type="ECO:0000256" key="4">
    <source>
        <dbReference type="ARBA" id="ARBA00010877"/>
    </source>
</evidence>
<keyword evidence="10 14" id="KW-0496">Mitochondrion</keyword>
<dbReference type="GO" id="GO:0030527">
    <property type="term" value="F:structural constituent of chromatin"/>
    <property type="evidence" value="ECO:0007669"/>
    <property type="project" value="InterPro"/>
</dbReference>
<protein>
    <recommendedName>
        <fullName evidence="14">MICOS complex subunit MIC60</fullName>
    </recommendedName>
    <alternativeName>
        <fullName evidence="14">Mitofilin</fullName>
    </alternativeName>
</protein>
<comment type="caution">
    <text evidence="18">The sequence shown here is derived from an EMBL/GenBank/DDBJ whole genome shotgun (WGS) entry which is preliminary data.</text>
</comment>